<protein>
    <submittedName>
        <fullName evidence="2">Membrane protein</fullName>
    </submittedName>
</protein>
<keyword evidence="1" id="KW-0472">Membrane</keyword>
<feature type="transmembrane region" description="Helical" evidence="1">
    <location>
        <begin position="230"/>
        <end position="247"/>
    </location>
</feature>
<dbReference type="Proteomes" id="UP001418444">
    <property type="component" value="Unassembled WGS sequence"/>
</dbReference>
<feature type="transmembrane region" description="Helical" evidence="1">
    <location>
        <begin position="139"/>
        <end position="159"/>
    </location>
</feature>
<keyword evidence="1" id="KW-0812">Transmembrane</keyword>
<organism evidence="2 3">
    <name type="scientific">Gordonia caeni</name>
    <dbReference type="NCBI Taxonomy" id="1007097"/>
    <lineage>
        <taxon>Bacteria</taxon>
        <taxon>Bacillati</taxon>
        <taxon>Actinomycetota</taxon>
        <taxon>Actinomycetes</taxon>
        <taxon>Mycobacteriales</taxon>
        <taxon>Gordoniaceae</taxon>
        <taxon>Gordonia</taxon>
    </lineage>
</organism>
<evidence type="ECO:0000313" key="2">
    <source>
        <dbReference type="EMBL" id="GAA3962667.1"/>
    </source>
</evidence>
<reference evidence="3" key="1">
    <citation type="journal article" date="2019" name="Int. J. Syst. Evol. Microbiol.">
        <title>The Global Catalogue of Microorganisms (GCM) 10K type strain sequencing project: providing services to taxonomists for standard genome sequencing and annotation.</title>
        <authorList>
            <consortium name="The Broad Institute Genomics Platform"/>
            <consortium name="The Broad Institute Genome Sequencing Center for Infectious Disease"/>
            <person name="Wu L."/>
            <person name="Ma J."/>
        </authorList>
    </citation>
    <scope>NUCLEOTIDE SEQUENCE [LARGE SCALE GENOMIC DNA]</scope>
    <source>
        <strain evidence="3">JCM 16923</strain>
    </source>
</reference>
<dbReference type="EMBL" id="BAAAZW010000006">
    <property type="protein sequence ID" value="GAA3962667.1"/>
    <property type="molecule type" value="Genomic_DNA"/>
</dbReference>
<proteinExistence type="predicted"/>
<dbReference type="RefSeq" id="WP_344783926.1">
    <property type="nucleotide sequence ID" value="NZ_BAAAZW010000006.1"/>
</dbReference>
<evidence type="ECO:0000256" key="1">
    <source>
        <dbReference type="SAM" id="Phobius"/>
    </source>
</evidence>
<accession>A0ABP7PDF1</accession>
<feature type="transmembrane region" description="Helical" evidence="1">
    <location>
        <begin position="171"/>
        <end position="193"/>
    </location>
</feature>
<gene>
    <name evidence="2" type="ORF">GCM10022231_23590</name>
</gene>
<evidence type="ECO:0000313" key="3">
    <source>
        <dbReference type="Proteomes" id="UP001418444"/>
    </source>
</evidence>
<comment type="caution">
    <text evidence="2">The sequence shown here is derived from an EMBL/GenBank/DDBJ whole genome shotgun (WGS) entry which is preliminary data.</text>
</comment>
<keyword evidence="3" id="KW-1185">Reference proteome</keyword>
<feature type="transmembrane region" description="Helical" evidence="1">
    <location>
        <begin position="290"/>
        <end position="311"/>
    </location>
</feature>
<feature type="transmembrane region" description="Helical" evidence="1">
    <location>
        <begin position="199"/>
        <end position="223"/>
    </location>
</feature>
<feature type="transmembrane region" description="Helical" evidence="1">
    <location>
        <begin position="9"/>
        <end position="28"/>
    </location>
</feature>
<name>A0ABP7PDF1_9ACTN</name>
<sequence length="330" mass="33131">MAAVPVRKVAALIVGLAVLIPLILLMFIGPASRGAPHDVPIGLAGPAPAVAQATGMLEQGQPGAFEVHRYDDAAALQAATADREVYGGLALGPDPVTVVATGASPVVATTLTQLGARAGGPQTRVLDVAPPAESDPRGAGFGSMILPVFMAGAVLGIALTQLLRRVRLIAIALPVGAAVVGATSIGVAMAAGVLSGGFWAQWLAMSAGIFSIAAVVAGLVSLIGLAGMGVAALLFMLVGMPLSGISMPPEYLPWIWGEVGQWFPLGATASALRGAAFFADGTFPGTGTGMAYAALAMWIVVGYLLLGLAVLKRRRLTADVLASRSEPAAA</sequence>
<keyword evidence="1" id="KW-1133">Transmembrane helix</keyword>